<gene>
    <name evidence="6" type="ORF">AACH11_05510</name>
</gene>
<feature type="modified residue" description="4-aspartylphosphate" evidence="1">
    <location>
        <position position="71"/>
    </location>
</feature>
<dbReference type="RefSeq" id="WP_341373195.1">
    <property type="nucleotide sequence ID" value="NZ_JBBUTF010000004.1"/>
</dbReference>
<feature type="coiled-coil region" evidence="2">
    <location>
        <begin position="139"/>
        <end position="177"/>
    </location>
</feature>
<feature type="domain" description="HD" evidence="4">
    <location>
        <begin position="214"/>
        <end position="337"/>
    </location>
</feature>
<dbReference type="InterPro" id="IPR003607">
    <property type="entry name" value="HD/PDEase_dom"/>
</dbReference>
<evidence type="ECO:0000256" key="2">
    <source>
        <dbReference type="SAM" id="Coils"/>
    </source>
</evidence>
<dbReference type="Gene3D" id="3.40.50.2300">
    <property type="match status" value="1"/>
</dbReference>
<feature type="domain" description="HD-GYP" evidence="5">
    <location>
        <begin position="192"/>
        <end position="388"/>
    </location>
</feature>
<organism evidence="6 7">
    <name type="scientific">Pseudaquabacterium rugosum</name>
    <dbReference type="NCBI Taxonomy" id="2984194"/>
    <lineage>
        <taxon>Bacteria</taxon>
        <taxon>Pseudomonadati</taxon>
        <taxon>Pseudomonadota</taxon>
        <taxon>Betaproteobacteria</taxon>
        <taxon>Burkholderiales</taxon>
        <taxon>Sphaerotilaceae</taxon>
        <taxon>Pseudaquabacterium</taxon>
    </lineage>
</organism>
<evidence type="ECO:0000313" key="6">
    <source>
        <dbReference type="EMBL" id="MEK8025413.1"/>
    </source>
</evidence>
<comment type="caution">
    <text evidence="6">The sequence shown here is derived from an EMBL/GenBank/DDBJ whole genome shotgun (WGS) entry which is preliminary data.</text>
</comment>
<evidence type="ECO:0000259" key="4">
    <source>
        <dbReference type="PROSITE" id="PS51831"/>
    </source>
</evidence>
<dbReference type="EMBL" id="JBBUTF010000004">
    <property type="protein sequence ID" value="MEK8025413.1"/>
    <property type="molecule type" value="Genomic_DNA"/>
</dbReference>
<dbReference type="PROSITE" id="PS50110">
    <property type="entry name" value="RESPONSE_REGULATORY"/>
    <property type="match status" value="1"/>
</dbReference>
<dbReference type="PANTHER" id="PTHR45228">
    <property type="entry name" value="CYCLIC DI-GMP PHOSPHODIESTERASE TM_0186-RELATED"/>
    <property type="match status" value="1"/>
</dbReference>
<dbReference type="Proteomes" id="UP001368500">
    <property type="component" value="Unassembled WGS sequence"/>
</dbReference>
<dbReference type="InterPro" id="IPR011006">
    <property type="entry name" value="CheY-like_superfamily"/>
</dbReference>
<reference evidence="6 7" key="1">
    <citation type="submission" date="2024-04" db="EMBL/GenBank/DDBJ databases">
        <title>Novel species of the genus Ideonella isolated from streams.</title>
        <authorList>
            <person name="Lu H."/>
        </authorList>
    </citation>
    <scope>NUCLEOTIDE SEQUENCE [LARGE SCALE GENOMIC DNA]</scope>
    <source>
        <strain evidence="6 7">BYS139W</strain>
    </source>
</reference>
<evidence type="ECO:0000259" key="5">
    <source>
        <dbReference type="PROSITE" id="PS51832"/>
    </source>
</evidence>
<keyword evidence="1" id="KW-0597">Phosphoprotein</keyword>
<dbReference type="InterPro" id="IPR001789">
    <property type="entry name" value="Sig_transdc_resp-reg_receiver"/>
</dbReference>
<dbReference type="SUPFAM" id="SSF52172">
    <property type="entry name" value="CheY-like"/>
    <property type="match status" value="1"/>
</dbReference>
<proteinExistence type="predicted"/>
<keyword evidence="7" id="KW-1185">Reference proteome</keyword>
<sequence>MSVTEQTAPATTSAAPEAARMRLLLVDDEPSVLNALRRLFRPQGYAIDIANSAAEGLTLLQEQPVDLVISDMRMPGMDGATFLEQVRLLYPQTVRLLLTGYADIASTIAAINRGEIHRYITKPWDDQDLLLVVREALRRRDLENENTRLLQLTQQQNAELQDLNRTLEQRVASRTAELHQINSMLEAAYEEMEANFTMAITVFSGLLEMRQGRIAGHARRVSDIAGRMATLLGLDSRTRQDVVLGALLHDIGKLGFGDEMLAKPVSDYTPAEMQRYQRHALDGEAALLSMDKLRGAAQIVRQHHERLDGRGFPDGLAGEQICIGARIVAAASDFDGLESGTLSEKALSADQARRIVGEGVGTRYDAPTVQALFEALRQIEKDASADVEVDVRALKPRMVLARDLQTPKGAILLPAGFKFDEAMIVRVHDLGDRLGARLTVRVLLTSFDDGARARAADIARAGGTVTA</sequence>
<dbReference type="Pfam" id="PF13487">
    <property type="entry name" value="HD_5"/>
    <property type="match status" value="1"/>
</dbReference>
<dbReference type="SMART" id="SM00471">
    <property type="entry name" value="HDc"/>
    <property type="match status" value="1"/>
</dbReference>
<dbReference type="CDD" id="cd00077">
    <property type="entry name" value="HDc"/>
    <property type="match status" value="1"/>
</dbReference>
<dbReference type="SUPFAM" id="SSF109604">
    <property type="entry name" value="HD-domain/PDEase-like"/>
    <property type="match status" value="1"/>
</dbReference>
<dbReference type="PROSITE" id="PS51831">
    <property type="entry name" value="HD"/>
    <property type="match status" value="1"/>
</dbReference>
<evidence type="ECO:0000313" key="7">
    <source>
        <dbReference type="Proteomes" id="UP001368500"/>
    </source>
</evidence>
<protein>
    <submittedName>
        <fullName evidence="6">HD domain-containing phosphohydrolase</fullName>
    </submittedName>
</protein>
<dbReference type="InterPro" id="IPR006674">
    <property type="entry name" value="HD_domain"/>
</dbReference>
<name>A0ABU9B753_9BURK</name>
<accession>A0ABU9B753</accession>
<dbReference type="SMART" id="SM00448">
    <property type="entry name" value="REC"/>
    <property type="match status" value="1"/>
</dbReference>
<evidence type="ECO:0000256" key="1">
    <source>
        <dbReference type="PROSITE-ProRule" id="PRU00169"/>
    </source>
</evidence>
<dbReference type="Gene3D" id="1.10.3210.10">
    <property type="entry name" value="Hypothetical protein af1432"/>
    <property type="match status" value="1"/>
</dbReference>
<dbReference type="InterPro" id="IPR037522">
    <property type="entry name" value="HD_GYP_dom"/>
</dbReference>
<dbReference type="PROSITE" id="PS51832">
    <property type="entry name" value="HD_GYP"/>
    <property type="match status" value="1"/>
</dbReference>
<dbReference type="Pfam" id="PF00072">
    <property type="entry name" value="Response_reg"/>
    <property type="match status" value="1"/>
</dbReference>
<dbReference type="PANTHER" id="PTHR45228:SF8">
    <property type="entry name" value="TWO-COMPONENT RESPONSE REGULATOR-RELATED"/>
    <property type="match status" value="1"/>
</dbReference>
<evidence type="ECO:0000259" key="3">
    <source>
        <dbReference type="PROSITE" id="PS50110"/>
    </source>
</evidence>
<keyword evidence="2" id="KW-0175">Coiled coil</keyword>
<dbReference type="CDD" id="cd17569">
    <property type="entry name" value="REC_HupR-like"/>
    <property type="match status" value="1"/>
</dbReference>
<feature type="domain" description="Response regulatory" evidence="3">
    <location>
        <begin position="22"/>
        <end position="137"/>
    </location>
</feature>
<dbReference type="InterPro" id="IPR052020">
    <property type="entry name" value="Cyclic_di-GMP/3'3'-cGAMP_PDE"/>
</dbReference>